<reference evidence="1" key="1">
    <citation type="journal article" date="2020" name="Nature">
        <title>Giant virus diversity and host interactions through global metagenomics.</title>
        <authorList>
            <person name="Schulz F."/>
            <person name="Roux S."/>
            <person name="Paez-Espino D."/>
            <person name="Jungbluth S."/>
            <person name="Walsh D.A."/>
            <person name="Denef V.J."/>
            <person name="McMahon K.D."/>
            <person name="Konstantinidis K.T."/>
            <person name="Eloe-Fadrosh E.A."/>
            <person name="Kyrpides N.C."/>
            <person name="Woyke T."/>
        </authorList>
    </citation>
    <scope>NUCLEOTIDE SEQUENCE</scope>
    <source>
        <strain evidence="1">GVMAG-S-1024976-23</strain>
    </source>
</reference>
<protein>
    <submittedName>
        <fullName evidence="1">Uncharacterized protein</fullName>
    </submittedName>
</protein>
<dbReference type="AlphaFoldDB" id="A0A6C0AFT3"/>
<proteinExistence type="predicted"/>
<evidence type="ECO:0000313" key="1">
    <source>
        <dbReference type="EMBL" id="QHS78654.1"/>
    </source>
</evidence>
<name>A0A6C0AFT3_9ZZZZ</name>
<sequence length="235" mass="28395">MLHDLPNELLIKIFEFDPTHRPKYKTCLQSINLIGLYSRFINFLNDVDEYVLQYNLDEPLNISRIIKEHFKESDIESLENDPLFGKPLNEYGWTKDKIKIHMQKMFSYLNETMIKVIDIGLNNIDYTKKYKWKSNRLLYSFRSNENLEKSLLDLIRICSKKIDEVVYLCIKSYDFHTRTKKFGKIYSKCVVDWWFMNIYSKMPPEAVNHVQIHIVERSIIQNIENNNFPEYYYYP</sequence>
<accession>A0A6C0AFT3</accession>
<dbReference type="EMBL" id="MN740601">
    <property type="protein sequence ID" value="QHS78654.1"/>
    <property type="molecule type" value="Genomic_DNA"/>
</dbReference>
<organism evidence="1">
    <name type="scientific">viral metagenome</name>
    <dbReference type="NCBI Taxonomy" id="1070528"/>
    <lineage>
        <taxon>unclassified sequences</taxon>
        <taxon>metagenomes</taxon>
        <taxon>organismal metagenomes</taxon>
    </lineage>
</organism>